<accession>A0A151PCS4</accession>
<proteinExistence type="predicted"/>
<reference evidence="1 2" key="1">
    <citation type="journal article" date="2012" name="Genome Biol.">
        <title>Sequencing three crocodilian genomes to illuminate the evolution of archosaurs and amniotes.</title>
        <authorList>
            <person name="St John J.A."/>
            <person name="Braun E.L."/>
            <person name="Isberg S.R."/>
            <person name="Miles L.G."/>
            <person name="Chong A.Y."/>
            <person name="Gongora J."/>
            <person name="Dalzell P."/>
            <person name="Moran C."/>
            <person name="Bed'hom B."/>
            <person name="Abzhanov A."/>
            <person name="Burgess S.C."/>
            <person name="Cooksey A.M."/>
            <person name="Castoe T.A."/>
            <person name="Crawford N.G."/>
            <person name="Densmore L.D."/>
            <person name="Drew J.C."/>
            <person name="Edwards S.V."/>
            <person name="Faircloth B.C."/>
            <person name="Fujita M.K."/>
            <person name="Greenwold M.J."/>
            <person name="Hoffmann F.G."/>
            <person name="Howard J.M."/>
            <person name="Iguchi T."/>
            <person name="Janes D.E."/>
            <person name="Khan S.Y."/>
            <person name="Kohno S."/>
            <person name="de Koning A.J."/>
            <person name="Lance S.L."/>
            <person name="McCarthy F.M."/>
            <person name="McCormack J.E."/>
            <person name="Merchant M.E."/>
            <person name="Peterson D.G."/>
            <person name="Pollock D.D."/>
            <person name="Pourmand N."/>
            <person name="Raney B.J."/>
            <person name="Roessler K.A."/>
            <person name="Sanford J.R."/>
            <person name="Sawyer R.H."/>
            <person name="Schmidt C.J."/>
            <person name="Triplett E.W."/>
            <person name="Tuberville T.D."/>
            <person name="Venegas-Anaya M."/>
            <person name="Howard J.T."/>
            <person name="Jarvis E.D."/>
            <person name="Guillette L.J.Jr."/>
            <person name="Glenn T.C."/>
            <person name="Green R.E."/>
            <person name="Ray D.A."/>
        </authorList>
    </citation>
    <scope>NUCLEOTIDE SEQUENCE [LARGE SCALE GENOMIC DNA]</scope>
    <source>
        <strain evidence="1">KSC_2009_1</strain>
    </source>
</reference>
<name>A0A151PCS4_ALLMI</name>
<evidence type="ECO:0000313" key="2">
    <source>
        <dbReference type="Proteomes" id="UP000050525"/>
    </source>
</evidence>
<gene>
    <name evidence="1" type="ORF">Y1Q_0014481</name>
</gene>
<dbReference type="AlphaFoldDB" id="A0A151PCS4"/>
<comment type="caution">
    <text evidence="1">The sequence shown here is derived from an EMBL/GenBank/DDBJ whole genome shotgun (WGS) entry which is preliminary data.</text>
</comment>
<protein>
    <recommendedName>
        <fullName evidence="3">DDE Tnp4 domain-containing protein</fullName>
    </recommendedName>
</protein>
<dbReference type="EMBL" id="AKHW03000487">
    <property type="protein sequence ID" value="KYO46906.1"/>
    <property type="molecule type" value="Genomic_DNA"/>
</dbReference>
<organism evidence="1 2">
    <name type="scientific">Alligator mississippiensis</name>
    <name type="common">American alligator</name>
    <dbReference type="NCBI Taxonomy" id="8496"/>
    <lineage>
        <taxon>Eukaryota</taxon>
        <taxon>Metazoa</taxon>
        <taxon>Chordata</taxon>
        <taxon>Craniata</taxon>
        <taxon>Vertebrata</taxon>
        <taxon>Euteleostomi</taxon>
        <taxon>Archelosauria</taxon>
        <taxon>Archosauria</taxon>
        <taxon>Crocodylia</taxon>
        <taxon>Alligatoridae</taxon>
        <taxon>Alligatorinae</taxon>
        <taxon>Alligator</taxon>
    </lineage>
</organism>
<dbReference type="Proteomes" id="UP000050525">
    <property type="component" value="Unassembled WGS sequence"/>
</dbReference>
<keyword evidence="2" id="KW-1185">Reference proteome</keyword>
<evidence type="ECO:0000313" key="1">
    <source>
        <dbReference type="EMBL" id="KYO46906.1"/>
    </source>
</evidence>
<sequence>MQQLFHMDTQLAIALLKLTMPTSLCYVSHLFSVGNATAREAILEVCCTLQDVLGHTVLCMHDTLELVVGALGFPKYIRTPDRTYIPITCLPPTDHPYYSQRGFQIVLQVVIYHPGAFTNNVVFSAVVFQPAFYHAQRQKNQKLNRRREQGTQHLITVAGPPQYRCTEH</sequence>
<evidence type="ECO:0008006" key="3">
    <source>
        <dbReference type="Google" id="ProtNLM"/>
    </source>
</evidence>